<evidence type="ECO:0000313" key="2">
    <source>
        <dbReference type="Proteomes" id="UP000176493"/>
    </source>
</evidence>
<sequence length="123" mass="14485">MRAVVRLDMANHALLQKPLYLFAVYGVAREAIYLPTNYSLRFAAPNAQHHVVENRATRNLCGFLFDKLFDDFQIVALRKRAKFGKLRLNRQNLFVLNIGTFASVEKIEHNYIIQEKYERRTKR</sequence>
<comment type="caution">
    <text evidence="1">The sequence shown here is derived from an EMBL/GenBank/DDBJ whole genome shotgun (WGS) entry which is preliminary data.</text>
</comment>
<dbReference type="Proteomes" id="UP000176493">
    <property type="component" value="Unassembled WGS sequence"/>
</dbReference>
<protein>
    <submittedName>
        <fullName evidence="1">Uncharacterized protein</fullName>
    </submittedName>
</protein>
<dbReference type="EMBL" id="MHRJ01000040">
    <property type="protein sequence ID" value="OHA21740.1"/>
    <property type="molecule type" value="Genomic_DNA"/>
</dbReference>
<accession>A0A1G2MCV0</accession>
<name>A0A1G2MCV0_9BACT</name>
<dbReference type="AlphaFoldDB" id="A0A1G2MCV0"/>
<proteinExistence type="predicted"/>
<gene>
    <name evidence="1" type="ORF">A2W52_02130</name>
</gene>
<evidence type="ECO:0000313" key="1">
    <source>
        <dbReference type="EMBL" id="OHA21740.1"/>
    </source>
</evidence>
<organism evidence="1 2">
    <name type="scientific">Candidatus Taylorbacteria bacterium RIFCSPHIGHO2_02_49_25</name>
    <dbReference type="NCBI Taxonomy" id="1802305"/>
    <lineage>
        <taxon>Bacteria</taxon>
        <taxon>Candidatus Tayloriibacteriota</taxon>
    </lineage>
</organism>
<reference evidence="1 2" key="1">
    <citation type="journal article" date="2016" name="Nat. Commun.">
        <title>Thousands of microbial genomes shed light on interconnected biogeochemical processes in an aquifer system.</title>
        <authorList>
            <person name="Anantharaman K."/>
            <person name="Brown C.T."/>
            <person name="Hug L.A."/>
            <person name="Sharon I."/>
            <person name="Castelle C.J."/>
            <person name="Probst A.J."/>
            <person name="Thomas B.C."/>
            <person name="Singh A."/>
            <person name="Wilkins M.J."/>
            <person name="Karaoz U."/>
            <person name="Brodie E.L."/>
            <person name="Williams K.H."/>
            <person name="Hubbard S.S."/>
            <person name="Banfield J.F."/>
        </authorList>
    </citation>
    <scope>NUCLEOTIDE SEQUENCE [LARGE SCALE GENOMIC DNA]</scope>
</reference>